<dbReference type="GO" id="GO:0009252">
    <property type="term" value="P:peptidoglycan biosynthetic process"/>
    <property type="evidence" value="ECO:0007669"/>
    <property type="project" value="UniProtKB-KW"/>
</dbReference>
<keyword evidence="6" id="KW-0961">Cell wall biogenesis/degradation</keyword>
<evidence type="ECO:0000256" key="7">
    <source>
        <dbReference type="PIRSR" id="PIRSR618044-1"/>
    </source>
</evidence>
<reference evidence="12 13" key="1">
    <citation type="submission" date="2020-04" db="EMBL/GenBank/DDBJ databases">
        <authorList>
            <person name="Zhang R."/>
            <person name="Schippers A."/>
        </authorList>
    </citation>
    <scope>NUCLEOTIDE SEQUENCE [LARGE SCALE GENOMIC DNA]</scope>
    <source>
        <strain evidence="12 13">DSM 109850</strain>
    </source>
</reference>
<comment type="caution">
    <text evidence="12">The sequence shown here is derived from an EMBL/GenBank/DDBJ whole genome shotgun (WGS) entry which is preliminary data.</text>
</comment>
<feature type="active site" description="Acyl-ester intermediate" evidence="7">
    <location>
        <position position="102"/>
    </location>
</feature>
<protein>
    <submittedName>
        <fullName evidence="12">D-alanyl-D-alanine carboxypeptidase</fullName>
    </submittedName>
</protein>
<keyword evidence="13" id="KW-1185">Reference proteome</keyword>
<feature type="domain" description="Peptidase S11 D-alanyl-D-alanine carboxypeptidase A N-terminal" evidence="11">
    <location>
        <begin position="76"/>
        <end position="276"/>
    </location>
</feature>
<dbReference type="AlphaFoldDB" id="A0A7Y0L1J8"/>
<dbReference type="GO" id="GO:0006508">
    <property type="term" value="P:proteolysis"/>
    <property type="evidence" value="ECO:0007669"/>
    <property type="project" value="InterPro"/>
</dbReference>
<feature type="signal peptide" evidence="10">
    <location>
        <begin position="1"/>
        <end position="29"/>
    </location>
</feature>
<proteinExistence type="inferred from homology"/>
<dbReference type="GO" id="GO:0008360">
    <property type="term" value="P:regulation of cell shape"/>
    <property type="evidence" value="ECO:0007669"/>
    <property type="project" value="UniProtKB-KW"/>
</dbReference>
<keyword evidence="2 10" id="KW-0732">Signal</keyword>
<organism evidence="12 13">
    <name type="scientific">Sulfobacillus harzensis</name>
    <dbReference type="NCBI Taxonomy" id="2729629"/>
    <lineage>
        <taxon>Bacteria</taxon>
        <taxon>Bacillati</taxon>
        <taxon>Bacillota</taxon>
        <taxon>Clostridia</taxon>
        <taxon>Eubacteriales</taxon>
        <taxon>Clostridiales Family XVII. Incertae Sedis</taxon>
        <taxon>Sulfobacillus</taxon>
    </lineage>
</organism>
<feature type="binding site" evidence="8">
    <location>
        <position position="258"/>
    </location>
    <ligand>
        <name>substrate</name>
    </ligand>
</feature>
<dbReference type="Proteomes" id="UP000533476">
    <property type="component" value="Unassembled WGS sequence"/>
</dbReference>
<evidence type="ECO:0000256" key="5">
    <source>
        <dbReference type="ARBA" id="ARBA00022984"/>
    </source>
</evidence>
<dbReference type="SUPFAM" id="SSF56601">
    <property type="entry name" value="beta-lactamase/transpeptidase-like"/>
    <property type="match status" value="1"/>
</dbReference>
<evidence type="ECO:0000256" key="9">
    <source>
        <dbReference type="RuleBase" id="RU004016"/>
    </source>
</evidence>
<dbReference type="InterPro" id="IPR012338">
    <property type="entry name" value="Beta-lactam/transpept-like"/>
</dbReference>
<evidence type="ECO:0000313" key="12">
    <source>
        <dbReference type="EMBL" id="NMP21056.1"/>
    </source>
</evidence>
<gene>
    <name evidence="12" type="ORF">HIJ39_01625</name>
</gene>
<dbReference type="Gene3D" id="3.40.710.10">
    <property type="entry name" value="DD-peptidase/beta-lactamase superfamily"/>
    <property type="match status" value="1"/>
</dbReference>
<dbReference type="InterPro" id="IPR001967">
    <property type="entry name" value="Peptidase_S11_N"/>
</dbReference>
<dbReference type="GO" id="GO:0009002">
    <property type="term" value="F:serine-type D-Ala-D-Ala carboxypeptidase activity"/>
    <property type="evidence" value="ECO:0007669"/>
    <property type="project" value="InterPro"/>
</dbReference>
<feature type="chain" id="PRO_5039204822" evidence="10">
    <location>
        <begin position="30"/>
        <end position="321"/>
    </location>
</feature>
<keyword evidence="12" id="KW-0121">Carboxypeptidase</keyword>
<evidence type="ECO:0000256" key="4">
    <source>
        <dbReference type="ARBA" id="ARBA00022960"/>
    </source>
</evidence>
<feature type="active site" description="Proton acceptor" evidence="7">
    <location>
        <position position="105"/>
    </location>
</feature>
<sequence length="321" mass="34709">MPAPKTRAPKRKRAPWALLAVIAALVAAASVHHKAHQRQVKVDQYWSTPAKLSAPPLVVLPKTPVVTRLPFPIGENSGVLWNLNNGQLLWAMDPHLREPYASTTKLMTIYLALHQLPLSQVVSISPRAAATPGSDIKMAVGNRFTVKQLLYALMLRSANDSAVALAQADQGHVAKFVAEMNQTAQSLGMQGTTYGDPDGLNPHSAGTAWDLSIIARQDMQNPLFRQIVRTKSTSLPYNPVVTNLNGLLYLDPTVIGVKTGWTGAAGFNLVFAATRQVNGQPVTLLGVIMHGQHGFPPEYQDAEKILNWGFKTVKGAPTTAP</sequence>
<keyword evidence="12" id="KW-0645">Protease</keyword>
<dbReference type="EMBL" id="JABBVZ010000003">
    <property type="protein sequence ID" value="NMP21056.1"/>
    <property type="molecule type" value="Genomic_DNA"/>
</dbReference>
<evidence type="ECO:0000256" key="6">
    <source>
        <dbReference type="ARBA" id="ARBA00023316"/>
    </source>
</evidence>
<dbReference type="PANTHER" id="PTHR21581">
    <property type="entry name" value="D-ALANYL-D-ALANINE CARBOXYPEPTIDASE"/>
    <property type="match status" value="1"/>
</dbReference>
<keyword evidence="5" id="KW-0573">Peptidoglycan synthesis</keyword>
<evidence type="ECO:0000256" key="10">
    <source>
        <dbReference type="SAM" id="SignalP"/>
    </source>
</evidence>
<name>A0A7Y0L1J8_9FIRM</name>
<evidence type="ECO:0000256" key="8">
    <source>
        <dbReference type="PIRSR" id="PIRSR618044-2"/>
    </source>
</evidence>
<dbReference type="PRINTS" id="PR00725">
    <property type="entry name" value="DADACBPTASE1"/>
</dbReference>
<evidence type="ECO:0000259" key="11">
    <source>
        <dbReference type="Pfam" id="PF00768"/>
    </source>
</evidence>
<evidence type="ECO:0000256" key="3">
    <source>
        <dbReference type="ARBA" id="ARBA00022801"/>
    </source>
</evidence>
<keyword evidence="4" id="KW-0133">Cell shape</keyword>
<dbReference type="PANTHER" id="PTHR21581:SF33">
    <property type="entry name" value="D-ALANYL-D-ALANINE CARBOXYPEPTIDASE DACB"/>
    <property type="match status" value="1"/>
</dbReference>
<evidence type="ECO:0000313" key="13">
    <source>
        <dbReference type="Proteomes" id="UP000533476"/>
    </source>
</evidence>
<comment type="similarity">
    <text evidence="1 9">Belongs to the peptidase S11 family.</text>
</comment>
<feature type="active site" evidence="7">
    <location>
        <position position="157"/>
    </location>
</feature>
<evidence type="ECO:0000256" key="1">
    <source>
        <dbReference type="ARBA" id="ARBA00007164"/>
    </source>
</evidence>
<dbReference type="GO" id="GO:0071555">
    <property type="term" value="P:cell wall organization"/>
    <property type="evidence" value="ECO:0007669"/>
    <property type="project" value="UniProtKB-KW"/>
</dbReference>
<evidence type="ECO:0000256" key="2">
    <source>
        <dbReference type="ARBA" id="ARBA00022729"/>
    </source>
</evidence>
<accession>A0A7Y0L1J8</accession>
<keyword evidence="3" id="KW-0378">Hydrolase</keyword>
<dbReference type="Pfam" id="PF00768">
    <property type="entry name" value="Peptidase_S11"/>
    <property type="match status" value="1"/>
</dbReference>
<dbReference type="InterPro" id="IPR018044">
    <property type="entry name" value="Peptidase_S11"/>
</dbReference>